<comment type="catalytic activity">
    <reaction evidence="16">
        <text>ATP + H2O = ADP + phosphate + H(+)</text>
        <dbReference type="Rhea" id="RHEA:13065"/>
        <dbReference type="ChEBI" id="CHEBI:15377"/>
        <dbReference type="ChEBI" id="CHEBI:15378"/>
        <dbReference type="ChEBI" id="CHEBI:30616"/>
        <dbReference type="ChEBI" id="CHEBI:43474"/>
        <dbReference type="ChEBI" id="CHEBI:456216"/>
        <dbReference type="EC" id="3.6.4.13"/>
    </reaction>
    <physiologicalReaction direction="left-to-right" evidence="16">
        <dbReference type="Rhea" id="RHEA:13066"/>
    </physiologicalReaction>
</comment>
<keyword evidence="10" id="KW-0347">Helicase</keyword>
<dbReference type="Gene3D" id="2.170.150.30">
    <property type="entry name" value="RIG-I-like receptor, C-terminal regulatory domain"/>
    <property type="match status" value="1"/>
</dbReference>
<feature type="domain" description="Helicase ATP-binding" evidence="18">
    <location>
        <begin position="375"/>
        <end position="558"/>
    </location>
</feature>
<proteinExistence type="inferred from homology"/>
<dbReference type="PANTHER" id="PTHR14074:SF37">
    <property type="entry name" value="INTERFERON-INDUCED HELICASE C DOMAIN-CONTAINING PROTEIN 1-LIKE"/>
    <property type="match status" value="1"/>
</dbReference>
<evidence type="ECO:0000256" key="9">
    <source>
        <dbReference type="ARBA" id="ARBA00022801"/>
    </source>
</evidence>
<dbReference type="Pfam" id="PF18119">
    <property type="entry name" value="RIG-I_C"/>
    <property type="match status" value="1"/>
</dbReference>
<dbReference type="InterPro" id="IPR003593">
    <property type="entry name" value="AAA+_ATPase"/>
</dbReference>
<keyword evidence="11" id="KW-0862">Zinc</keyword>
<feature type="region of interest" description="Disordered" evidence="17">
    <location>
        <begin position="185"/>
        <end position="248"/>
    </location>
</feature>
<evidence type="ECO:0000313" key="21">
    <source>
        <dbReference type="EMBL" id="CAH1262872.1"/>
    </source>
</evidence>
<feature type="domain" description="RLR CTR" evidence="20">
    <location>
        <begin position="914"/>
        <end position="1029"/>
    </location>
</feature>
<dbReference type="SMART" id="SM00487">
    <property type="entry name" value="DEXDc"/>
    <property type="match status" value="1"/>
</dbReference>
<accession>A0A8K0ER09</accession>
<dbReference type="GO" id="GO:0008270">
    <property type="term" value="F:zinc ion binding"/>
    <property type="evidence" value="ECO:0007669"/>
    <property type="project" value="TreeGrafter"/>
</dbReference>
<evidence type="ECO:0000256" key="5">
    <source>
        <dbReference type="ARBA" id="ARBA00022490"/>
    </source>
</evidence>
<evidence type="ECO:0000256" key="2">
    <source>
        <dbReference type="ARBA" id="ARBA00006866"/>
    </source>
</evidence>
<evidence type="ECO:0000256" key="8">
    <source>
        <dbReference type="ARBA" id="ARBA00022741"/>
    </source>
</evidence>
<dbReference type="GO" id="GO:0002753">
    <property type="term" value="P:cytoplasmic pattern recognition receptor signaling pathway"/>
    <property type="evidence" value="ECO:0007669"/>
    <property type="project" value="TreeGrafter"/>
</dbReference>
<dbReference type="GO" id="GO:0003724">
    <property type="term" value="F:RNA helicase activity"/>
    <property type="evidence" value="ECO:0007669"/>
    <property type="project" value="UniProtKB-EC"/>
</dbReference>
<evidence type="ECO:0000256" key="10">
    <source>
        <dbReference type="ARBA" id="ARBA00022806"/>
    </source>
</evidence>
<evidence type="ECO:0000259" key="18">
    <source>
        <dbReference type="PROSITE" id="PS51192"/>
    </source>
</evidence>
<dbReference type="InterPro" id="IPR038557">
    <property type="entry name" value="RLR_C_sf"/>
</dbReference>
<dbReference type="Pfam" id="PF00270">
    <property type="entry name" value="DEAD"/>
    <property type="match status" value="1"/>
</dbReference>
<evidence type="ECO:0000256" key="6">
    <source>
        <dbReference type="ARBA" id="ARBA00022588"/>
    </source>
</evidence>
<evidence type="ECO:0000256" key="7">
    <source>
        <dbReference type="ARBA" id="ARBA00022723"/>
    </source>
</evidence>
<evidence type="ECO:0000256" key="3">
    <source>
        <dbReference type="ARBA" id="ARBA00012552"/>
    </source>
</evidence>
<feature type="compositionally biased region" description="Basic and acidic residues" evidence="17">
    <location>
        <begin position="352"/>
        <end position="365"/>
    </location>
</feature>
<dbReference type="GO" id="GO:0140374">
    <property type="term" value="P:antiviral innate immune response"/>
    <property type="evidence" value="ECO:0007669"/>
    <property type="project" value="TreeGrafter"/>
</dbReference>
<name>A0A8K0ER09_BRALA</name>
<dbReference type="InterPro" id="IPR051363">
    <property type="entry name" value="RLR_Helicase"/>
</dbReference>
<keyword evidence="6" id="KW-0399">Innate immunity</keyword>
<comment type="subcellular location">
    <subcellularLocation>
        <location evidence="1">Cytoplasm</location>
    </subcellularLocation>
</comment>
<dbReference type="SMART" id="SM00382">
    <property type="entry name" value="AAA"/>
    <property type="match status" value="1"/>
</dbReference>
<evidence type="ECO:0000256" key="15">
    <source>
        <dbReference type="ARBA" id="ARBA00023118"/>
    </source>
</evidence>
<keyword evidence="13" id="KW-0391">Immunity</keyword>
<evidence type="ECO:0000256" key="16">
    <source>
        <dbReference type="ARBA" id="ARBA00049390"/>
    </source>
</evidence>
<keyword evidence="5" id="KW-0963">Cytoplasm</keyword>
<dbReference type="GO" id="GO:0003725">
    <property type="term" value="F:double-stranded RNA binding"/>
    <property type="evidence" value="ECO:0007669"/>
    <property type="project" value="TreeGrafter"/>
</dbReference>
<keyword evidence="14" id="KW-0694">RNA-binding</keyword>
<keyword evidence="15" id="KW-0051">Antiviral defense</keyword>
<sequence>MATGGQEASEESFEDIDPYAEAVQRRREEIFEQIDPNTLARYLLKTSKYEAEKQDIRELTMSDSSALQLFHFIMVCRRSNDLIAYLQQVGRRDQAAQLQTEVRRLQALTGGRNMPDGGNKAFEHEGSTNICAPTKAPIIIINNYHNTTNTSNVSVNRSTNVVVGDQNTMQVSQGELPGMDGDFMPEGGDYAAEEGDYTQDEGDYTPEGGDYTQDGGDYTPEGGDYTPEEEGQDGRRTGQPGDTRVEKDDDDVIILGQYEEEEDVGTDPKRIAGVRGAAGDWTEPKRVDSGEDWGTSPKELCSADSIREKTLAVEQQGTGQTDDSTYPKRLRSLSLDTDVVTDFAPTASRGAARSDTRENRQEKPLTLRNYQKELAEPAIRGKNTIVCAPTGSGKTHVAMYIIKEHLDKRIFLKSGTQKAHVAKVLVLTPEVTILDQHYRTFCRYLPLFRTGRRSGSYVTKWPFDDIVEVNDITVATPAILLNALRDKTVKITDFSLIVFDECHHTRKDAPYNKIMAEYLKIKVANPQASRPQIVGLSASPGAGGKPNLPGAEKWLLVLIASLDAEVFRTVEKPENIAELEENVNTPSKHVLVTDSRPLDPFRETVEGVMTAIEALLPPDLQLQYGGPRGVQEYQSAVDLVKKQATEERNMEVVQQCDHLLNYNKALQMNNTARIKDAMEILTDFYSKLRGRHKISSAESQLLDLFEAQSNHLIDISKREDEYPNPKLMRLEKEILKAVQELEDEFRGILFVKTRALTQAILSWVKETPALRFLNPGVLTGSGGEDVGRLTHGQQVGVIKKFNDGNHKLLIATSIAEEGLDIRDCNMVIKYNYATNEIAMVQARGRARAAEGKELVIADVHIAEKDRVNALTVEVSEKAIKNVQSQLNSSEFQEKVRQLQLDMIKDREEKKKQQEIKKGLNRASDVKLCCKGCPEVELICYGNELRLDQCNYIYPSRQWDKVEFRQHTDKKKQDLGIKKVHCKTCGFDLGNTHKGYPCLKISSFNIVLPDGTTLTKKKWKDVPFALETMP</sequence>
<protein>
    <recommendedName>
        <fullName evidence="4">Activating signal cointegrator 1 complex subunit 3</fullName>
        <ecNumber evidence="3">3.6.4.13</ecNumber>
    </recommendedName>
</protein>
<dbReference type="GO" id="GO:0005524">
    <property type="term" value="F:ATP binding"/>
    <property type="evidence" value="ECO:0007669"/>
    <property type="project" value="UniProtKB-KW"/>
</dbReference>
<feature type="compositionally biased region" description="Acidic residues" evidence="17">
    <location>
        <begin position="191"/>
        <end position="204"/>
    </location>
</feature>
<keyword evidence="7" id="KW-0479">Metal-binding</keyword>
<comment type="similarity">
    <text evidence="2">Belongs to the helicase family. RLR subfamily.</text>
</comment>
<feature type="region of interest" description="Disordered" evidence="17">
    <location>
        <begin position="344"/>
        <end position="365"/>
    </location>
</feature>
<evidence type="ECO:0000259" key="20">
    <source>
        <dbReference type="PROSITE" id="PS51789"/>
    </source>
</evidence>
<dbReference type="InterPro" id="IPR014001">
    <property type="entry name" value="Helicase_ATP-bd"/>
</dbReference>
<organism evidence="21 22">
    <name type="scientific">Branchiostoma lanceolatum</name>
    <name type="common">Common lancelet</name>
    <name type="synonym">Amphioxus lanceolatum</name>
    <dbReference type="NCBI Taxonomy" id="7740"/>
    <lineage>
        <taxon>Eukaryota</taxon>
        <taxon>Metazoa</taxon>
        <taxon>Chordata</taxon>
        <taxon>Cephalochordata</taxon>
        <taxon>Leptocardii</taxon>
        <taxon>Amphioxiformes</taxon>
        <taxon>Branchiostomatidae</taxon>
        <taxon>Branchiostoma</taxon>
    </lineage>
</organism>
<dbReference type="InterPro" id="IPR027417">
    <property type="entry name" value="P-loop_NTPase"/>
</dbReference>
<keyword evidence="22" id="KW-1185">Reference proteome</keyword>
<evidence type="ECO:0000313" key="22">
    <source>
        <dbReference type="Proteomes" id="UP000838412"/>
    </source>
</evidence>
<dbReference type="OrthoDB" id="416741at2759"/>
<dbReference type="PROSITE" id="PS51789">
    <property type="entry name" value="RLR_CTR"/>
    <property type="match status" value="1"/>
</dbReference>
<reference evidence="21" key="1">
    <citation type="submission" date="2022-01" db="EMBL/GenBank/DDBJ databases">
        <authorList>
            <person name="Braso-Vives M."/>
        </authorList>
    </citation>
    <scope>NUCLEOTIDE SEQUENCE</scope>
</reference>
<dbReference type="InterPro" id="IPR021673">
    <property type="entry name" value="RLR_CTR"/>
</dbReference>
<dbReference type="InterPro" id="IPR001650">
    <property type="entry name" value="Helicase_C-like"/>
</dbReference>
<gene>
    <name evidence="21" type="primary">IFIH1</name>
    <name evidence="21" type="ORF">BLAG_LOCUS17751</name>
</gene>
<feature type="domain" description="Helicase C-terminal" evidence="19">
    <location>
        <begin position="733"/>
        <end position="890"/>
    </location>
</feature>
<dbReference type="GO" id="GO:0005737">
    <property type="term" value="C:cytoplasm"/>
    <property type="evidence" value="ECO:0007669"/>
    <property type="project" value="UniProtKB-SubCell"/>
</dbReference>
<keyword evidence="12" id="KW-0067">ATP-binding</keyword>
<dbReference type="PROSITE" id="PS51194">
    <property type="entry name" value="HELICASE_CTER"/>
    <property type="match status" value="1"/>
</dbReference>
<dbReference type="Pfam" id="PF11648">
    <property type="entry name" value="RIG-I_C-RD"/>
    <property type="match status" value="1"/>
</dbReference>
<evidence type="ECO:0000256" key="4">
    <source>
        <dbReference type="ARBA" id="ARBA00014590"/>
    </source>
</evidence>
<evidence type="ECO:0000256" key="12">
    <source>
        <dbReference type="ARBA" id="ARBA00022840"/>
    </source>
</evidence>
<feature type="compositionally biased region" description="Low complexity" evidence="17">
    <location>
        <begin position="208"/>
        <end position="219"/>
    </location>
</feature>
<dbReference type="EC" id="3.6.4.13" evidence="3"/>
<evidence type="ECO:0000256" key="1">
    <source>
        <dbReference type="ARBA" id="ARBA00004496"/>
    </source>
</evidence>
<dbReference type="Pfam" id="PF00271">
    <property type="entry name" value="Helicase_C"/>
    <property type="match status" value="1"/>
</dbReference>
<evidence type="ECO:0000256" key="14">
    <source>
        <dbReference type="ARBA" id="ARBA00022884"/>
    </source>
</evidence>
<dbReference type="SUPFAM" id="SSF52540">
    <property type="entry name" value="P-loop containing nucleoside triphosphate hydrolases"/>
    <property type="match status" value="1"/>
</dbReference>
<dbReference type="InterPro" id="IPR041204">
    <property type="entry name" value="RIG-I-like_C"/>
</dbReference>
<keyword evidence="8" id="KW-0547">Nucleotide-binding</keyword>
<dbReference type="PROSITE" id="PS51192">
    <property type="entry name" value="HELICASE_ATP_BIND_1"/>
    <property type="match status" value="1"/>
</dbReference>
<keyword evidence="9" id="KW-0378">Hydrolase</keyword>
<evidence type="ECO:0000256" key="17">
    <source>
        <dbReference type="SAM" id="MobiDB-lite"/>
    </source>
</evidence>
<dbReference type="Gene3D" id="1.20.1320.30">
    <property type="match status" value="1"/>
</dbReference>
<dbReference type="AlphaFoldDB" id="A0A8K0ER09"/>
<dbReference type="PANTHER" id="PTHR14074">
    <property type="entry name" value="HELICASE WITH DEATH DOMAIN-RELATED"/>
    <property type="match status" value="1"/>
</dbReference>
<dbReference type="Proteomes" id="UP000838412">
    <property type="component" value="Chromosome 4"/>
</dbReference>
<dbReference type="SMART" id="SM00490">
    <property type="entry name" value="HELICc"/>
    <property type="match status" value="1"/>
</dbReference>
<dbReference type="GO" id="GO:0016787">
    <property type="term" value="F:hydrolase activity"/>
    <property type="evidence" value="ECO:0007669"/>
    <property type="project" value="UniProtKB-KW"/>
</dbReference>
<dbReference type="EMBL" id="OV696689">
    <property type="protein sequence ID" value="CAH1262872.1"/>
    <property type="molecule type" value="Genomic_DNA"/>
</dbReference>
<evidence type="ECO:0000256" key="11">
    <source>
        <dbReference type="ARBA" id="ARBA00022833"/>
    </source>
</evidence>
<dbReference type="Gene3D" id="3.40.50.300">
    <property type="entry name" value="P-loop containing nucleotide triphosphate hydrolases"/>
    <property type="match status" value="2"/>
</dbReference>
<dbReference type="InterPro" id="IPR011545">
    <property type="entry name" value="DEAD/DEAH_box_helicase_dom"/>
</dbReference>
<evidence type="ECO:0000256" key="13">
    <source>
        <dbReference type="ARBA" id="ARBA00022859"/>
    </source>
</evidence>
<evidence type="ECO:0000259" key="19">
    <source>
        <dbReference type="PROSITE" id="PS51194"/>
    </source>
</evidence>
<dbReference type="GO" id="GO:0003727">
    <property type="term" value="F:single-stranded RNA binding"/>
    <property type="evidence" value="ECO:0007669"/>
    <property type="project" value="TreeGrafter"/>
</dbReference>